<gene>
    <name evidence="3" type="ORF">RVR_8306</name>
</gene>
<reference evidence="3 4" key="1">
    <citation type="journal article" date="2010" name="J. Bacteriol.">
        <title>Biochemical characterization of a novel indole prenyltransferase from Streptomyces sp. SN-593.</title>
        <authorList>
            <person name="Takahashi S."/>
            <person name="Takagi H."/>
            <person name="Toyoda A."/>
            <person name="Uramoto M."/>
            <person name="Nogawa T."/>
            <person name="Ueki M."/>
            <person name="Sakaki Y."/>
            <person name="Osada H."/>
        </authorList>
    </citation>
    <scope>NUCLEOTIDE SEQUENCE [LARGE SCALE GENOMIC DNA]</scope>
    <source>
        <strain evidence="3 4">SN-593</strain>
    </source>
</reference>
<evidence type="ECO:0000313" key="3">
    <source>
        <dbReference type="EMBL" id="BBB01064.1"/>
    </source>
</evidence>
<evidence type="ECO:0000313" key="4">
    <source>
        <dbReference type="Proteomes" id="UP000595703"/>
    </source>
</evidence>
<keyword evidence="1" id="KW-0175">Coiled coil</keyword>
<accession>A0A7U3UY97</accession>
<proteinExistence type="predicted"/>
<name>A0A7U3UY97_9ACTN</name>
<reference evidence="3 4" key="4">
    <citation type="journal article" date="2020" name="Sci. Rep.">
        <title>beta-carboline chemical signals induce reveromycin production through a LuxR family regulator in Streptomyces sp. SN-593.</title>
        <authorList>
            <person name="Panthee S."/>
            <person name="Kito N."/>
            <person name="Hayashi T."/>
            <person name="Shimizu T."/>
            <person name="Ishikawa J."/>
            <person name="Hamamoto H."/>
            <person name="Osada H."/>
            <person name="Takahashi S."/>
        </authorList>
    </citation>
    <scope>NUCLEOTIDE SEQUENCE [LARGE SCALE GENOMIC DNA]</scope>
    <source>
        <strain evidence="3 4">SN-593</strain>
    </source>
</reference>
<dbReference type="AlphaFoldDB" id="A0A7U3UY97"/>
<dbReference type="Proteomes" id="UP000595703">
    <property type="component" value="Chromosome"/>
</dbReference>
<sequence length="239" mass="27234">MMAALTDDRRQEVCDWLTANGINPNDVPVDADVEIQGDGDQRTLRCEVYVTNEFGDKVRDETGNDIARNHIGVPLAVEPPEWWEPRIKPTREQLIEQLAEAREYIKRVDREAERTMEKWDSDLLAATRSARARVEEAGAQLIAVYRERAHLVAHLAAILPSTMADDPSDPDWRIVYLDTPSGQWSWHIAQRDLDLFAHVPDGEATWDGHTTDEKYQRVRDLTQTVAEQQGAQAVRVVTR</sequence>
<evidence type="ECO:0000259" key="2">
    <source>
        <dbReference type="Pfam" id="PF25311"/>
    </source>
</evidence>
<reference evidence="3 4" key="2">
    <citation type="journal article" date="2011" name="J. Antibiot.">
        <title>Furaquinocins I and J: novel polyketide isoprenoid hybrid compounds from Streptomyces reveromyceticus SN-593.</title>
        <authorList>
            <person name="Panthee S."/>
            <person name="Takahashi S."/>
            <person name="Takagi H."/>
            <person name="Nogawa T."/>
            <person name="Oowada E."/>
            <person name="Uramoto M."/>
            <person name="Osada H."/>
        </authorList>
    </citation>
    <scope>NUCLEOTIDE SEQUENCE [LARGE SCALE GENOMIC DNA]</scope>
    <source>
        <strain evidence="3 4">SN-593</strain>
    </source>
</reference>
<feature type="coiled-coil region" evidence="1">
    <location>
        <begin position="91"/>
        <end position="118"/>
    </location>
</feature>
<dbReference type="EMBL" id="AP018365">
    <property type="protein sequence ID" value="BBB01064.1"/>
    <property type="molecule type" value="Genomic_DNA"/>
</dbReference>
<keyword evidence="4" id="KW-1185">Reference proteome</keyword>
<reference evidence="3 4" key="3">
    <citation type="journal article" date="2011" name="Nat. Chem. Biol.">
        <title>Reveromycin A biosynthesis uses RevG and RevJ for stereospecific spiroacetal formation.</title>
        <authorList>
            <person name="Takahashi S."/>
            <person name="Toyoda A."/>
            <person name="Sekiyama Y."/>
            <person name="Takagi H."/>
            <person name="Nogawa T."/>
            <person name="Uramoto M."/>
            <person name="Suzuki R."/>
            <person name="Koshino H."/>
            <person name="Kumano T."/>
            <person name="Panthee S."/>
            <person name="Dairi T."/>
            <person name="Ishikawa J."/>
            <person name="Ikeda H."/>
            <person name="Sakaki Y."/>
            <person name="Osada H."/>
        </authorList>
    </citation>
    <scope>NUCLEOTIDE SEQUENCE [LARGE SCALE GENOMIC DNA]</scope>
    <source>
        <strain evidence="3 4">SN-593</strain>
    </source>
</reference>
<protein>
    <recommendedName>
        <fullName evidence="2">WDGH domain-containing protein</fullName>
    </recommendedName>
</protein>
<organism evidence="3 4">
    <name type="scientific">Actinacidiphila reveromycinica</name>
    <dbReference type="NCBI Taxonomy" id="659352"/>
    <lineage>
        <taxon>Bacteria</taxon>
        <taxon>Bacillati</taxon>
        <taxon>Actinomycetota</taxon>
        <taxon>Actinomycetes</taxon>
        <taxon>Kitasatosporales</taxon>
        <taxon>Streptomycetaceae</taxon>
        <taxon>Actinacidiphila</taxon>
    </lineage>
</organism>
<dbReference type="Pfam" id="PF25311">
    <property type="entry name" value="WDGH"/>
    <property type="match status" value="1"/>
</dbReference>
<dbReference type="InterPro" id="IPR057362">
    <property type="entry name" value="WDGH"/>
</dbReference>
<dbReference type="KEGG" id="arev:RVR_8306"/>
<evidence type="ECO:0000256" key="1">
    <source>
        <dbReference type="SAM" id="Coils"/>
    </source>
</evidence>
<feature type="domain" description="WDGH" evidence="2">
    <location>
        <begin position="167"/>
        <end position="219"/>
    </location>
</feature>